<proteinExistence type="predicted"/>
<gene>
    <name evidence="1" type="ORF">APZ42_000709</name>
</gene>
<accession>A0A164JFV3</accession>
<dbReference type="AlphaFoldDB" id="A0A164JFV3"/>
<organism evidence="1 2">
    <name type="scientific">Daphnia magna</name>
    <dbReference type="NCBI Taxonomy" id="35525"/>
    <lineage>
        <taxon>Eukaryota</taxon>
        <taxon>Metazoa</taxon>
        <taxon>Ecdysozoa</taxon>
        <taxon>Arthropoda</taxon>
        <taxon>Crustacea</taxon>
        <taxon>Branchiopoda</taxon>
        <taxon>Diplostraca</taxon>
        <taxon>Cladocera</taxon>
        <taxon>Anomopoda</taxon>
        <taxon>Daphniidae</taxon>
        <taxon>Daphnia</taxon>
    </lineage>
</organism>
<keyword evidence="2" id="KW-1185">Reference proteome</keyword>
<dbReference type="EMBL" id="LRGB01004722">
    <property type="protein sequence ID" value="KZS02303.1"/>
    <property type="molecule type" value="Genomic_DNA"/>
</dbReference>
<evidence type="ECO:0000313" key="2">
    <source>
        <dbReference type="Proteomes" id="UP000076858"/>
    </source>
</evidence>
<reference evidence="1 2" key="1">
    <citation type="submission" date="2016-03" db="EMBL/GenBank/DDBJ databases">
        <title>EvidentialGene: Evidence-directed Construction of Genes on Genomes.</title>
        <authorList>
            <person name="Gilbert D.G."/>
            <person name="Choi J.-H."/>
            <person name="Mockaitis K."/>
            <person name="Colbourne J."/>
            <person name="Pfrender M."/>
        </authorList>
    </citation>
    <scope>NUCLEOTIDE SEQUENCE [LARGE SCALE GENOMIC DNA]</scope>
    <source>
        <strain evidence="1 2">Xinb3</strain>
        <tissue evidence="1">Complete organism</tissue>
    </source>
</reference>
<feature type="non-terminal residue" evidence="1">
    <location>
        <position position="1"/>
    </location>
</feature>
<comment type="caution">
    <text evidence="1">The sequence shown here is derived from an EMBL/GenBank/DDBJ whole genome shotgun (WGS) entry which is preliminary data.</text>
</comment>
<evidence type="ECO:0000313" key="1">
    <source>
        <dbReference type="EMBL" id="KZS02303.1"/>
    </source>
</evidence>
<protein>
    <submittedName>
        <fullName evidence="1">Uncharacterized protein</fullName>
    </submittedName>
</protein>
<dbReference type="Proteomes" id="UP000076858">
    <property type="component" value="Unassembled WGS sequence"/>
</dbReference>
<name>A0A164JFV3_9CRUS</name>
<sequence>ATPHVTFREPRSLRKCCTKRILTGKDTLLHRARIKCGRGPRTADRRNCGLSPADWPKIFEAALGDSPKPILYCSLLVVEKRYGKIHSISQRQSHR</sequence>